<dbReference type="OrthoDB" id="7569565at2"/>
<sequence>MRGLSLIGAAFLCFVAPAAGWAQQIQTVQRVAPSGRPQQVQFIARMEPDCRSLPMDNLAILEGPAHGRISMERGVDFPNFSPNNPRSRCNTRKVPGNKLVYQSAPGFVGEDGFVLEVIGKYGNAMRTRYQIAVR</sequence>
<reference evidence="3" key="1">
    <citation type="submission" date="2016-10" db="EMBL/GenBank/DDBJ databases">
        <authorList>
            <person name="Varghese N."/>
            <person name="Submissions S."/>
        </authorList>
    </citation>
    <scope>NUCLEOTIDE SEQUENCE [LARGE SCALE GENOMIC DNA]</scope>
    <source>
        <strain evidence="3">CGMCC 1.6474</strain>
    </source>
</reference>
<evidence type="ECO:0000256" key="1">
    <source>
        <dbReference type="SAM" id="SignalP"/>
    </source>
</evidence>
<name>A0A1I4A1D1_9HYPH</name>
<organism evidence="2 3">
    <name type="scientific">Methylorubrum salsuginis</name>
    <dbReference type="NCBI Taxonomy" id="414703"/>
    <lineage>
        <taxon>Bacteria</taxon>
        <taxon>Pseudomonadati</taxon>
        <taxon>Pseudomonadota</taxon>
        <taxon>Alphaproteobacteria</taxon>
        <taxon>Hyphomicrobiales</taxon>
        <taxon>Methylobacteriaceae</taxon>
        <taxon>Methylorubrum</taxon>
    </lineage>
</organism>
<feature type="chain" id="PRO_5011612762" evidence="1">
    <location>
        <begin position="19"/>
        <end position="134"/>
    </location>
</feature>
<accession>A0A1I4A1D1</accession>
<dbReference type="Proteomes" id="UP000198804">
    <property type="component" value="Unassembled WGS sequence"/>
</dbReference>
<evidence type="ECO:0000313" key="2">
    <source>
        <dbReference type="EMBL" id="SFK50184.1"/>
    </source>
</evidence>
<evidence type="ECO:0000313" key="3">
    <source>
        <dbReference type="Proteomes" id="UP000198804"/>
    </source>
</evidence>
<dbReference type="EMBL" id="FOSV01000002">
    <property type="protein sequence ID" value="SFK50184.1"/>
    <property type="molecule type" value="Genomic_DNA"/>
</dbReference>
<proteinExistence type="predicted"/>
<keyword evidence="3" id="KW-1185">Reference proteome</keyword>
<dbReference type="RefSeq" id="WP_091942102.1">
    <property type="nucleotide sequence ID" value="NZ_FOSV01000002.1"/>
</dbReference>
<keyword evidence="1" id="KW-0732">Signal</keyword>
<gene>
    <name evidence="2" type="ORF">SAMN04488125_102200</name>
</gene>
<protein>
    <submittedName>
        <fullName evidence="2">Uncharacterized protein</fullName>
    </submittedName>
</protein>
<feature type="signal peptide" evidence="1">
    <location>
        <begin position="1"/>
        <end position="18"/>
    </location>
</feature>
<dbReference type="AlphaFoldDB" id="A0A1I4A1D1"/>